<organism evidence="2">
    <name type="scientific">Nonomuraea sp. Bp3714-39</name>
    <dbReference type="NCBI Taxonomy" id="653921"/>
    <lineage>
        <taxon>Bacteria</taxon>
        <taxon>Bacillati</taxon>
        <taxon>Actinomycetota</taxon>
        <taxon>Actinomycetes</taxon>
        <taxon>Streptosporangiales</taxon>
        <taxon>Streptosporangiaceae</taxon>
        <taxon>Nonomuraea</taxon>
    </lineage>
</organism>
<dbReference type="AlphaFoldDB" id="C6G232"/>
<feature type="domain" description="Thiopeptide-type bacteriocin biosynthesis" evidence="1">
    <location>
        <begin position="3"/>
        <end position="260"/>
    </location>
</feature>
<gene>
    <name evidence="2" type="primary">tpdC</name>
</gene>
<evidence type="ECO:0000259" key="1">
    <source>
        <dbReference type="Pfam" id="PF14028"/>
    </source>
</evidence>
<evidence type="ECO:0000313" key="2">
    <source>
        <dbReference type="EMBL" id="ACS83783.1"/>
    </source>
</evidence>
<reference evidence="2" key="1">
    <citation type="journal article" date="2009" name="J. Am. Chem. Soc.">
        <title>Ribosomally synthesized thiopeptide antibiotics targeting elongation factor Tu.</title>
        <authorList>
            <person name="Morris R.P."/>
            <person name="Leeds J.A."/>
            <person name="Naegeli H.U."/>
            <person name="Oberer L."/>
            <person name="Memmert K."/>
            <person name="Weber E."/>
            <person name="LaMarche M.J."/>
            <person name="Parker C.N."/>
            <person name="Burrer N."/>
            <person name="Esterow S."/>
            <person name="Hein A.E."/>
            <person name="Schmitt E.K."/>
            <person name="Krastel P."/>
        </authorList>
    </citation>
    <scope>NUCLEOTIDE SEQUENCE</scope>
    <source>
        <strain evidence="2">Bp3714-39</strain>
    </source>
</reference>
<sequence length="271" mass="29505">MSWVSVHVFSQGPLDDMITGLAGPLLGDDGFFLRYWEGGPHLRIRVRSHPAEQVVERAEAYLREHPSEAVIDPEEYARLAATLAAREGVPGYTRRLYPNDSAHLIPYQPEHDRYGTGRSLDAVERHFHDSSVIALQLIGAGLGHERRSMAWLTMLLVAWQVAGEGRAFGPPADAGVQVPHERMAALVEHARAVTQEPAPSEPRGVVAAWYASIARLVEELAAAGFDAARTGATVDLAAHLLANRLGIRVQEEARLRHLASGATRESEVGVG</sequence>
<dbReference type="InterPro" id="IPR023809">
    <property type="entry name" value="Thiopep_bacteriocin_synth_dom"/>
</dbReference>
<name>C6G232_9ACTN</name>
<dbReference type="Pfam" id="PF14028">
    <property type="entry name" value="Lant_dehydr_C"/>
    <property type="match status" value="1"/>
</dbReference>
<proteinExistence type="predicted"/>
<protein>
    <submittedName>
        <fullName evidence="2">Dehydratase</fullName>
    </submittedName>
</protein>
<dbReference type="EMBL" id="FJ461360">
    <property type="protein sequence ID" value="ACS83783.1"/>
    <property type="molecule type" value="Genomic_DNA"/>
</dbReference>
<accession>C6G232</accession>